<evidence type="ECO:0000256" key="3">
    <source>
        <dbReference type="RuleBase" id="RU004409"/>
    </source>
</evidence>
<reference evidence="4 6" key="1">
    <citation type="journal article" date="2015" name="BMC Genomics">
        <title>Genome mining reveals unlocked bioactive potential of marine Gram-negative bacteria.</title>
        <authorList>
            <person name="Machado H."/>
            <person name="Sonnenschein E.C."/>
            <person name="Melchiorsen J."/>
            <person name="Gram L."/>
        </authorList>
    </citation>
    <scope>NUCLEOTIDE SEQUENCE [LARGE SCALE GENOMIC DNA]</scope>
    <source>
        <strain evidence="4 6">S2471</strain>
    </source>
</reference>
<dbReference type="NCBIfam" id="NF008723">
    <property type="entry name" value="PRK11718.1"/>
    <property type="match status" value="1"/>
</dbReference>
<gene>
    <name evidence="5" type="ORF">C3B51_20375</name>
    <name evidence="4" type="ORF">TW77_21075</name>
</gene>
<dbReference type="Proteomes" id="UP000033452">
    <property type="component" value="Unassembled WGS sequence"/>
</dbReference>
<reference evidence="5 7" key="2">
    <citation type="submission" date="2018-01" db="EMBL/GenBank/DDBJ databases">
        <title>Co-occurrence of chitin degradation, pigmentation and bioactivity in marine Pseudoalteromonas.</title>
        <authorList>
            <person name="Paulsen S."/>
            <person name="Gram L."/>
            <person name="Machado H."/>
        </authorList>
    </citation>
    <scope>NUCLEOTIDE SEQUENCE [LARGE SCALE GENOMIC DNA]</scope>
    <source>
        <strain evidence="5 7">S1946</strain>
    </source>
</reference>
<dbReference type="InterPro" id="IPR038309">
    <property type="entry name" value="Rsd/AlgQ_sf"/>
</dbReference>
<dbReference type="AlphaFoldDB" id="A0A0F4QFB8"/>
<organism evidence="4 6">
    <name type="scientific">Pseudoalteromonas rubra</name>
    <dbReference type="NCBI Taxonomy" id="43658"/>
    <lineage>
        <taxon>Bacteria</taxon>
        <taxon>Pseudomonadati</taxon>
        <taxon>Pseudomonadota</taxon>
        <taxon>Gammaproteobacteria</taxon>
        <taxon>Alteromonadales</taxon>
        <taxon>Pseudoalteromonadaceae</taxon>
        <taxon>Pseudoalteromonas</taxon>
    </lineage>
</organism>
<keyword evidence="1 3" id="KW-0805">Transcription regulation</keyword>
<dbReference type="Pfam" id="PF04353">
    <property type="entry name" value="Rsd_AlgQ"/>
    <property type="match status" value="1"/>
</dbReference>
<dbReference type="EMBL" id="PPUZ01000075">
    <property type="protein sequence ID" value="RZM73934.1"/>
    <property type="molecule type" value="Genomic_DNA"/>
</dbReference>
<dbReference type="InterPro" id="IPR007448">
    <property type="entry name" value="Sigma70_reg_Rsd_AlgQ"/>
</dbReference>
<evidence type="ECO:0000256" key="2">
    <source>
        <dbReference type="ARBA" id="ARBA00023163"/>
    </source>
</evidence>
<name>A0A0F4QFB8_9GAMM</name>
<protein>
    <submittedName>
        <fullName evidence="4">Anti-RNA polymerase sigma 70 factor</fullName>
    </submittedName>
    <submittedName>
        <fullName evidence="5">Rsd/AlgQ family anti-sigma factor</fullName>
    </submittedName>
</protein>
<comment type="similarity">
    <text evidence="3">Belongs to the Rsd/AlgQ family.</text>
</comment>
<dbReference type="OrthoDB" id="5567237at2"/>
<dbReference type="RefSeq" id="WP_046006931.1">
    <property type="nucleotide sequence ID" value="NZ_JXYA01000058.1"/>
</dbReference>
<sequence length="157" mass="17902">MLSRLEQAQQRWGGSHSVIDNWLAERQELLLLYCKVAGLSPFEQDDHALPDQLQIQTFCQILMDYLSAGHFEIYDNLVAACKEKGPQSLKLAQSLYPRITDTTDLALDFNDKYAEAQSDNLMADFDKDLSELGEALELRFALEDELIDNLYANHSED</sequence>
<dbReference type="EMBL" id="JXYA01000058">
    <property type="protein sequence ID" value="KJZ05974.1"/>
    <property type="molecule type" value="Genomic_DNA"/>
</dbReference>
<accession>A0A0F4QFB8</accession>
<dbReference type="Proteomes" id="UP000292345">
    <property type="component" value="Unassembled WGS sequence"/>
</dbReference>
<comment type="caution">
    <text evidence="4">The sequence shown here is derived from an EMBL/GenBank/DDBJ whole genome shotgun (WGS) entry which is preliminary data.</text>
</comment>
<evidence type="ECO:0000313" key="7">
    <source>
        <dbReference type="Proteomes" id="UP000292345"/>
    </source>
</evidence>
<keyword evidence="2 3" id="KW-0804">Transcription</keyword>
<proteinExistence type="inferred from homology"/>
<dbReference type="GO" id="GO:0006355">
    <property type="term" value="P:regulation of DNA-templated transcription"/>
    <property type="evidence" value="ECO:0007669"/>
    <property type="project" value="InterPro"/>
</dbReference>
<dbReference type="PIRSF" id="PIRSF016548">
    <property type="entry name" value="Rsd_AlgQ"/>
    <property type="match status" value="1"/>
</dbReference>
<evidence type="ECO:0000256" key="1">
    <source>
        <dbReference type="ARBA" id="ARBA00023015"/>
    </source>
</evidence>
<keyword evidence="6" id="KW-1185">Reference proteome</keyword>
<dbReference type="Gene3D" id="1.20.120.1370">
    <property type="entry name" value="Regulator of RNA polymerase sigma(70) subunit, domain 4"/>
    <property type="match status" value="1"/>
</dbReference>
<evidence type="ECO:0000313" key="5">
    <source>
        <dbReference type="EMBL" id="RZM73934.1"/>
    </source>
</evidence>
<evidence type="ECO:0000313" key="6">
    <source>
        <dbReference type="Proteomes" id="UP000033452"/>
    </source>
</evidence>
<dbReference type="PATRIC" id="fig|43658.5.peg.4440"/>
<evidence type="ECO:0000313" key="4">
    <source>
        <dbReference type="EMBL" id="KJZ05974.1"/>
    </source>
</evidence>